<evidence type="ECO:0000313" key="7">
    <source>
        <dbReference type="Proteomes" id="UP000274358"/>
    </source>
</evidence>
<keyword evidence="7" id="KW-1185">Reference proteome</keyword>
<dbReference type="SUPFAM" id="SSF49401">
    <property type="entry name" value="Bacterial adhesins"/>
    <property type="match status" value="1"/>
</dbReference>
<evidence type="ECO:0000313" key="6">
    <source>
        <dbReference type="EMBL" id="RUL78235.1"/>
    </source>
</evidence>
<dbReference type="EMBL" id="RYYV01000003">
    <property type="protein sequence ID" value="RUL78235.1"/>
    <property type="molecule type" value="Genomic_DNA"/>
</dbReference>
<evidence type="ECO:0000256" key="4">
    <source>
        <dbReference type="ARBA" id="ARBA00023263"/>
    </source>
</evidence>
<keyword evidence="3" id="KW-0732">Signal</keyword>
<evidence type="ECO:0000256" key="1">
    <source>
        <dbReference type="ARBA" id="ARBA00004561"/>
    </source>
</evidence>
<comment type="subcellular location">
    <subcellularLocation>
        <location evidence="1">Fimbrium</location>
    </subcellularLocation>
</comment>
<dbReference type="Gene3D" id="2.60.40.3310">
    <property type="match status" value="1"/>
</dbReference>
<dbReference type="InterPro" id="IPR050263">
    <property type="entry name" value="Bact_Fimbrial_Adh_Pro"/>
</dbReference>
<dbReference type="GO" id="GO:0043709">
    <property type="term" value="P:cell adhesion involved in single-species biofilm formation"/>
    <property type="evidence" value="ECO:0007669"/>
    <property type="project" value="TreeGrafter"/>
</dbReference>
<accession>A0A3S0RM63</accession>
<name>A0A3S0RM63_9GAMM</name>
<dbReference type="GO" id="GO:0009289">
    <property type="term" value="C:pilus"/>
    <property type="evidence" value="ECO:0007669"/>
    <property type="project" value="UniProtKB-SubCell"/>
</dbReference>
<dbReference type="InterPro" id="IPR036937">
    <property type="entry name" value="Adhesion_dom_fimbrial_sf"/>
</dbReference>
<dbReference type="PANTHER" id="PTHR33420:SF3">
    <property type="entry name" value="FIMBRIAL SUBUNIT ELFA"/>
    <property type="match status" value="1"/>
</dbReference>
<feature type="domain" description="Fimbrial-type adhesion" evidence="5">
    <location>
        <begin position="262"/>
        <end position="400"/>
    </location>
</feature>
<organism evidence="6 7">
    <name type="scientific">Dyella choica</name>
    <dbReference type="NCBI Taxonomy" id="1927959"/>
    <lineage>
        <taxon>Bacteria</taxon>
        <taxon>Pseudomonadati</taxon>
        <taxon>Pseudomonadota</taxon>
        <taxon>Gammaproteobacteria</taxon>
        <taxon>Lysobacterales</taxon>
        <taxon>Rhodanobacteraceae</taxon>
        <taxon>Dyella</taxon>
    </lineage>
</organism>
<gene>
    <name evidence="6" type="ORF">EKH80_05200</name>
</gene>
<dbReference type="InterPro" id="IPR000259">
    <property type="entry name" value="Adhesion_dom_fimbrial"/>
</dbReference>
<dbReference type="InterPro" id="IPR008966">
    <property type="entry name" value="Adhesion_dom_sf"/>
</dbReference>
<dbReference type="Pfam" id="PF00419">
    <property type="entry name" value="Fimbrial"/>
    <property type="match status" value="1"/>
</dbReference>
<sequence length="401" mass="42091">MMSSKPTLLRLRDRHPCSDVRSAPAIGLLPSKRGAVVNDFKAPVECFKRNRTAACVIAVRLMALMLFSVGAKGAWATASCTGGGRTYAIYFPTSISVPRDAPVGTLLTSWVTTAGSIEGSCTVTNAWSGPAATTSTYNQASGVTTTYYGATVPVYKTNVEGVGVALAHRELYWLTWTGWYDLRNYWYGGWWFPSPSVNNANWGVQVVSALVKTGTIAAIGKIPAVTVAQTAVVTTREGGGPADPASPVSNTLSYHNIAAPINIVPLSCTVPDVAVDLGEVATAGFKGVGSSAGGRNFNLDLNNCPAGMRSVSLQVHPTNGILAGTVDVAKLNANSTAKGVGVKLQWANGGTLKLDAKTLATDYQGQAISVPLNWNAGYYQADKIVQPGTANASFEVTLFYE</sequence>
<keyword evidence="4" id="KW-0281">Fimbrium</keyword>
<evidence type="ECO:0000256" key="2">
    <source>
        <dbReference type="ARBA" id="ARBA00006671"/>
    </source>
</evidence>
<dbReference type="AlphaFoldDB" id="A0A3S0RM63"/>
<dbReference type="Proteomes" id="UP000274358">
    <property type="component" value="Unassembled WGS sequence"/>
</dbReference>
<comment type="similarity">
    <text evidence="2">Belongs to the fimbrial protein family.</text>
</comment>
<protein>
    <submittedName>
        <fullName evidence="6">Type 1 fimbrial protein</fullName>
    </submittedName>
</protein>
<dbReference type="Gene3D" id="2.60.40.1090">
    <property type="entry name" value="Fimbrial-type adhesion domain"/>
    <property type="match status" value="1"/>
</dbReference>
<comment type="caution">
    <text evidence="6">The sequence shown here is derived from an EMBL/GenBank/DDBJ whole genome shotgun (WGS) entry which is preliminary data.</text>
</comment>
<reference evidence="6 7" key="1">
    <citation type="submission" date="2018-12" db="EMBL/GenBank/DDBJ databases">
        <title>Dyella dinghuensis sp. nov. DHOA06 and Dyella choica sp. nov. 4M-K27, isolated from forest soil.</title>
        <authorList>
            <person name="Qiu L.-H."/>
            <person name="Gao Z.-H."/>
        </authorList>
    </citation>
    <scope>NUCLEOTIDE SEQUENCE [LARGE SCALE GENOMIC DNA]</scope>
    <source>
        <strain evidence="6 7">4M-K27</strain>
    </source>
</reference>
<dbReference type="PANTHER" id="PTHR33420">
    <property type="entry name" value="FIMBRIAL SUBUNIT ELFA-RELATED"/>
    <property type="match status" value="1"/>
</dbReference>
<proteinExistence type="inferred from homology"/>
<evidence type="ECO:0000256" key="3">
    <source>
        <dbReference type="ARBA" id="ARBA00022729"/>
    </source>
</evidence>
<evidence type="ECO:0000259" key="5">
    <source>
        <dbReference type="Pfam" id="PF00419"/>
    </source>
</evidence>